<feature type="domain" description="MYND-type" evidence="4">
    <location>
        <begin position="34"/>
        <end position="69"/>
    </location>
</feature>
<dbReference type="Pfam" id="PF01753">
    <property type="entry name" value="zf-MYND"/>
    <property type="match status" value="1"/>
</dbReference>
<keyword evidence="2" id="KW-0863">Zinc-finger</keyword>
<dbReference type="GO" id="GO:0008270">
    <property type="term" value="F:zinc ion binding"/>
    <property type="evidence" value="ECO:0007669"/>
    <property type="project" value="UniProtKB-KW"/>
</dbReference>
<name>A0AAI8VU92_9PEZI</name>
<dbReference type="AlphaFoldDB" id="A0AAI8VU92"/>
<dbReference type="EMBL" id="CAUWAG010000018">
    <property type="protein sequence ID" value="CAJ2510855.1"/>
    <property type="molecule type" value="Genomic_DNA"/>
</dbReference>
<keyword evidence="6" id="KW-1185">Reference proteome</keyword>
<proteinExistence type="predicted"/>
<comment type="caution">
    <text evidence="5">The sequence shown here is derived from an EMBL/GenBank/DDBJ whole genome shotgun (WGS) entry which is preliminary data.</text>
</comment>
<evidence type="ECO:0000313" key="6">
    <source>
        <dbReference type="Proteomes" id="UP001295740"/>
    </source>
</evidence>
<dbReference type="SUPFAM" id="SSF144232">
    <property type="entry name" value="HIT/MYND zinc finger-like"/>
    <property type="match status" value="1"/>
</dbReference>
<dbReference type="Proteomes" id="UP001295740">
    <property type="component" value="Unassembled WGS sequence"/>
</dbReference>
<evidence type="ECO:0000256" key="2">
    <source>
        <dbReference type="ARBA" id="ARBA00022771"/>
    </source>
</evidence>
<dbReference type="InterPro" id="IPR002893">
    <property type="entry name" value="Znf_MYND"/>
</dbReference>
<evidence type="ECO:0000256" key="3">
    <source>
        <dbReference type="ARBA" id="ARBA00022833"/>
    </source>
</evidence>
<organism evidence="5 6">
    <name type="scientific">Anthostomella pinea</name>
    <dbReference type="NCBI Taxonomy" id="933095"/>
    <lineage>
        <taxon>Eukaryota</taxon>
        <taxon>Fungi</taxon>
        <taxon>Dikarya</taxon>
        <taxon>Ascomycota</taxon>
        <taxon>Pezizomycotina</taxon>
        <taxon>Sordariomycetes</taxon>
        <taxon>Xylariomycetidae</taxon>
        <taxon>Xylariales</taxon>
        <taxon>Xylariaceae</taxon>
        <taxon>Anthostomella</taxon>
    </lineage>
</organism>
<reference evidence="5" key="1">
    <citation type="submission" date="2023-10" db="EMBL/GenBank/DDBJ databases">
        <authorList>
            <person name="Hackl T."/>
        </authorList>
    </citation>
    <scope>NUCLEOTIDE SEQUENCE</scope>
</reference>
<evidence type="ECO:0000256" key="1">
    <source>
        <dbReference type="ARBA" id="ARBA00022723"/>
    </source>
</evidence>
<accession>A0AAI8VU92</accession>
<sequence>MATDGGNPNITTAGVVKPDSWYYAARDEAVLRSCCMCDGEAPLQCQRCSSRYCSRSCQEKDFPTHQHLCRLFGRFGECDSCGMPRPTPFKHVLGMYFPDQDLRPQLVWIRIDPVQGPLFKDHCYGFFTVVDNHLVEEKISDTYRDANVSAQPLLDIGRGLRCYIHNRDTAWQQHINWSVLALAPPGHAQVVYESVIFCAFTSDTLTRSTGQDDPVTFEDVTPRDYRKAIDMFTIANPLNPCITDIDRFPLGPLGCKAWPAVKVNCAAEIERFSAIAEMIERFPSIAADKELLSSDFPSKMPDVEQVHVRIQENPQGTNQLSGLPWVWSPCATNLDFPCNSGNPKSYNKIGQHITAVYHAISEGKTAEQETRSVELDAANGQGAYGGTILVMHYKGAPIASEHVTAFHQFIEETRVVYDPPIGDTLSRRGCEAFWDKWVEQRRREGVDMSGVASPYAFEWFAGSEWE</sequence>
<keyword evidence="3" id="KW-0862">Zinc</keyword>
<evidence type="ECO:0000313" key="5">
    <source>
        <dbReference type="EMBL" id="CAJ2510855.1"/>
    </source>
</evidence>
<evidence type="ECO:0000259" key="4">
    <source>
        <dbReference type="Pfam" id="PF01753"/>
    </source>
</evidence>
<dbReference type="Gene3D" id="6.10.140.2220">
    <property type="match status" value="1"/>
</dbReference>
<protein>
    <submittedName>
        <fullName evidence="5">Uu.00g064800.m01.CDS01</fullName>
    </submittedName>
</protein>
<gene>
    <name evidence="5" type="ORF">KHLLAP_LOCUS11323</name>
</gene>
<keyword evidence="1" id="KW-0479">Metal-binding</keyword>